<protein>
    <submittedName>
        <fullName evidence="2">Uncharacterized protein</fullName>
    </submittedName>
</protein>
<evidence type="ECO:0000313" key="2">
    <source>
        <dbReference type="EMBL" id="SDG61567.1"/>
    </source>
</evidence>
<gene>
    <name evidence="2" type="ORF">SAMN04488121_105203</name>
</gene>
<feature type="signal peptide" evidence="1">
    <location>
        <begin position="1"/>
        <end position="25"/>
    </location>
</feature>
<organism evidence="2 3">
    <name type="scientific">Chitinophaga filiformis</name>
    <name type="common">Myxococcus filiformis</name>
    <name type="synonym">Flexibacter filiformis</name>
    <dbReference type="NCBI Taxonomy" id="104663"/>
    <lineage>
        <taxon>Bacteria</taxon>
        <taxon>Pseudomonadati</taxon>
        <taxon>Bacteroidota</taxon>
        <taxon>Chitinophagia</taxon>
        <taxon>Chitinophagales</taxon>
        <taxon>Chitinophagaceae</taxon>
        <taxon>Chitinophaga</taxon>
    </lineage>
</organism>
<dbReference type="RefSeq" id="WP_089834861.1">
    <property type="nucleotide sequence ID" value="NZ_FNBN01000005.1"/>
</dbReference>
<evidence type="ECO:0000256" key="1">
    <source>
        <dbReference type="SAM" id="SignalP"/>
    </source>
</evidence>
<dbReference type="EMBL" id="FNBN01000005">
    <property type="protein sequence ID" value="SDG61567.1"/>
    <property type="molecule type" value="Genomic_DNA"/>
</dbReference>
<keyword evidence="1" id="KW-0732">Signal</keyword>
<evidence type="ECO:0000313" key="3">
    <source>
        <dbReference type="Proteomes" id="UP000199045"/>
    </source>
</evidence>
<reference evidence="2 3" key="1">
    <citation type="submission" date="2016-10" db="EMBL/GenBank/DDBJ databases">
        <authorList>
            <person name="de Groot N.N."/>
        </authorList>
    </citation>
    <scope>NUCLEOTIDE SEQUENCE [LARGE SCALE GENOMIC DNA]</scope>
    <source>
        <strain evidence="2 3">DSM 527</strain>
    </source>
</reference>
<dbReference type="AlphaFoldDB" id="A0A1G7VPF2"/>
<dbReference type="Proteomes" id="UP000199045">
    <property type="component" value="Unassembled WGS sequence"/>
</dbReference>
<dbReference type="STRING" id="104663.SAMN04488121_105203"/>
<feature type="chain" id="PRO_5011574632" evidence="1">
    <location>
        <begin position="26"/>
        <end position="105"/>
    </location>
</feature>
<accession>A0A1G7VPF2</accession>
<dbReference type="OrthoDB" id="673049at2"/>
<proteinExistence type="predicted"/>
<sequence length="105" mass="11052">MKKLKISFAALVAVAAVGLTVSTNAGIIVKKTQDACYRTVTIPGLPSDRTATYGGNLILSFGNSVKSVADPNSAANCSGDSYFCCATTFQSQGKTYVWEVFLTDL</sequence>
<name>A0A1G7VPF2_CHIFI</name>